<keyword evidence="4" id="KW-1185">Reference proteome</keyword>
<feature type="domain" description="DUF7343" evidence="2">
    <location>
        <begin position="251"/>
        <end position="311"/>
    </location>
</feature>
<dbReference type="Proteomes" id="UP000646946">
    <property type="component" value="Unassembled WGS sequence"/>
</dbReference>
<gene>
    <name evidence="3" type="ORF">H1016_04640</name>
</gene>
<dbReference type="PANTHER" id="PTHR30032:SF8">
    <property type="entry name" value="GERMINATION-SPECIFIC N-ACETYLMURAMOYL-L-ALANINE AMIDASE"/>
    <property type="match status" value="1"/>
</dbReference>
<evidence type="ECO:0000313" key="4">
    <source>
        <dbReference type="Proteomes" id="UP000646946"/>
    </source>
</evidence>
<keyword evidence="1" id="KW-0472">Membrane</keyword>
<name>A0A832USP8_9ARCH</name>
<comment type="caution">
    <text evidence="3">The sequence shown here is derived from an EMBL/GenBank/DDBJ whole genome shotgun (WGS) entry which is preliminary data.</text>
</comment>
<dbReference type="InterPro" id="IPR036388">
    <property type="entry name" value="WH-like_DNA-bd_sf"/>
</dbReference>
<organism evidence="3 4">
    <name type="scientific">Candidatus Naiadarchaeum limnaeum</name>
    <dbReference type="NCBI Taxonomy" id="2756139"/>
    <lineage>
        <taxon>Archaea</taxon>
        <taxon>Candidatus Undinarchaeota</taxon>
        <taxon>Candidatus Undinarchaeia</taxon>
        <taxon>Candidatus Naiadarchaeales</taxon>
        <taxon>Candidatus Naiadarchaeaceae</taxon>
        <taxon>Candidatus Naiadarchaeum</taxon>
    </lineage>
</organism>
<dbReference type="Gene3D" id="1.10.10.10">
    <property type="entry name" value="Winged helix-like DNA-binding domain superfamily/Winged helix DNA-binding domain"/>
    <property type="match status" value="1"/>
</dbReference>
<protein>
    <recommendedName>
        <fullName evidence="2">DUF7343 domain-containing protein</fullName>
    </recommendedName>
</protein>
<evidence type="ECO:0000313" key="3">
    <source>
        <dbReference type="EMBL" id="HIK00797.1"/>
    </source>
</evidence>
<keyword evidence="1" id="KW-0812">Transmembrane</keyword>
<dbReference type="InterPro" id="IPR055767">
    <property type="entry name" value="DUF7343"/>
</dbReference>
<dbReference type="PANTHER" id="PTHR30032">
    <property type="entry name" value="N-ACETYLMURAMOYL-L-ALANINE AMIDASE-RELATED"/>
    <property type="match status" value="1"/>
</dbReference>
<dbReference type="Pfam" id="PF24034">
    <property type="entry name" value="DUF7343"/>
    <property type="match status" value="1"/>
</dbReference>
<reference evidence="3 4" key="1">
    <citation type="journal article" name="Nat. Commun.">
        <title>Undinarchaeota illuminate DPANN phylogeny and the impact of gene transfer on archaeal evolution.</title>
        <authorList>
            <person name="Dombrowski N."/>
            <person name="Williams T.A."/>
            <person name="Sun J."/>
            <person name="Woodcroft B.J."/>
            <person name="Lee J.H."/>
            <person name="Minh B.Q."/>
            <person name="Rinke C."/>
            <person name="Spang A."/>
        </authorList>
    </citation>
    <scope>NUCLEOTIDE SEQUENCE [LARGE SCALE GENOMIC DNA]</scope>
    <source>
        <strain evidence="3">MAG_bin1129</strain>
    </source>
</reference>
<accession>A0A832USP8</accession>
<dbReference type="InterPro" id="IPR036390">
    <property type="entry name" value="WH_DNA-bd_sf"/>
</dbReference>
<keyword evidence="1" id="KW-1133">Transmembrane helix</keyword>
<feature type="transmembrane region" description="Helical" evidence="1">
    <location>
        <begin position="215"/>
        <end position="239"/>
    </location>
</feature>
<evidence type="ECO:0000256" key="1">
    <source>
        <dbReference type="SAM" id="Phobius"/>
    </source>
</evidence>
<sequence>MKKLILFAIVLLLIPTVNAASYDIVIARGDFPVDSIVAQVYTQSAEIPLITIGRGGIDQETEFELYGYRAQGYKSALIIGGEDAVSKSVENNLERLNYSITRLWDWNRYGTAARVAVSLWETSETVIVAPGDQKGTLISAGRIAIDFKSPLLLVETNKVPDETKAAISDLRASRIILAGNVSENVKSELAELGGLQPTEQTQIALVKQTTDSRGLFVIGILVGGLVIFLISSLFSVGVFRRKMEVPYEVLSEDEKKIAKQIEKHGNSGLKQEELPSLTGFSRPKVTRLTSELEERDIIEKKKVGKTYILLLKRPLK</sequence>
<evidence type="ECO:0000259" key="2">
    <source>
        <dbReference type="Pfam" id="PF24034"/>
    </source>
</evidence>
<dbReference type="InterPro" id="IPR051922">
    <property type="entry name" value="Bact_Sporulation_Assoc"/>
</dbReference>
<proteinExistence type="predicted"/>
<dbReference type="SUPFAM" id="SSF46785">
    <property type="entry name" value="Winged helix' DNA-binding domain"/>
    <property type="match status" value="1"/>
</dbReference>
<dbReference type="AlphaFoldDB" id="A0A832USP8"/>
<dbReference type="EMBL" id="DVAB01000038">
    <property type="protein sequence ID" value="HIK00797.1"/>
    <property type="molecule type" value="Genomic_DNA"/>
</dbReference>